<dbReference type="GeneID" id="26246798"/>
<keyword evidence="1" id="KW-1133">Transmembrane helix</keyword>
<keyword evidence="1" id="KW-0472">Membrane</keyword>
<proteinExistence type="predicted"/>
<dbReference type="KEGG" id="mbrn:26246798"/>
<dbReference type="RefSeq" id="XP_014540436.1">
    <property type="nucleotide sequence ID" value="XM_014684950.1"/>
</dbReference>
<dbReference type="AlphaFoldDB" id="A0A7D5Z8J4"/>
<dbReference type="Proteomes" id="UP000510686">
    <property type="component" value="Chromosome 3"/>
</dbReference>
<evidence type="ECO:0000256" key="1">
    <source>
        <dbReference type="SAM" id="Phobius"/>
    </source>
</evidence>
<feature type="transmembrane region" description="Helical" evidence="1">
    <location>
        <begin position="323"/>
        <end position="341"/>
    </location>
</feature>
<feature type="transmembrane region" description="Helical" evidence="1">
    <location>
        <begin position="130"/>
        <end position="155"/>
    </location>
</feature>
<protein>
    <submittedName>
        <fullName evidence="2">Aflatrem synthesis protein A</fullName>
    </submittedName>
</protein>
<dbReference type="EMBL" id="CP058934">
    <property type="protein sequence ID" value="QLI69329.1"/>
    <property type="molecule type" value="Genomic_DNA"/>
</dbReference>
<feature type="transmembrane region" description="Helical" evidence="1">
    <location>
        <begin position="98"/>
        <end position="118"/>
    </location>
</feature>
<dbReference type="OrthoDB" id="72269at2759"/>
<evidence type="ECO:0000313" key="3">
    <source>
        <dbReference type="Proteomes" id="UP000510686"/>
    </source>
</evidence>
<accession>A0A7D5Z8J4</accession>
<gene>
    <name evidence="2" type="primary">atmA</name>
    <name evidence="2" type="ORF">G6M90_00g053100</name>
</gene>
<feature type="transmembrane region" description="Helical" evidence="1">
    <location>
        <begin position="258"/>
        <end position="282"/>
    </location>
</feature>
<organism evidence="2 3">
    <name type="scientific">Metarhizium brunneum</name>
    <dbReference type="NCBI Taxonomy" id="500148"/>
    <lineage>
        <taxon>Eukaryota</taxon>
        <taxon>Fungi</taxon>
        <taxon>Dikarya</taxon>
        <taxon>Ascomycota</taxon>
        <taxon>Pezizomycotina</taxon>
        <taxon>Sordariomycetes</taxon>
        <taxon>Hypocreomycetidae</taxon>
        <taxon>Hypocreales</taxon>
        <taxon>Clavicipitaceae</taxon>
        <taxon>Metarhizium</taxon>
    </lineage>
</organism>
<keyword evidence="1" id="KW-0812">Transmembrane</keyword>
<reference evidence="2 3" key="1">
    <citation type="submission" date="2020-07" db="EMBL/GenBank/DDBJ databases">
        <title>Telomere length de novo assembly of all 7 chromosomes of the fungus, Metarhizium brunneum, using a novel assembly pipeline.</title>
        <authorList>
            <person name="Saud z."/>
            <person name="Kortsinoglou A."/>
            <person name="Kouvelis V.N."/>
            <person name="Butt T.M."/>
        </authorList>
    </citation>
    <scope>NUCLEOTIDE SEQUENCE [LARGE SCALE GENOMIC DNA]</scope>
    <source>
        <strain evidence="2 3">4556</strain>
    </source>
</reference>
<keyword evidence="3" id="KW-1185">Reference proteome</keyword>
<feature type="transmembrane region" description="Helical" evidence="1">
    <location>
        <begin position="175"/>
        <end position="196"/>
    </location>
</feature>
<feature type="transmembrane region" description="Helical" evidence="1">
    <location>
        <begin position="353"/>
        <end position="377"/>
    </location>
</feature>
<evidence type="ECO:0000313" key="2">
    <source>
        <dbReference type="EMBL" id="QLI69329.1"/>
    </source>
</evidence>
<name>A0A7D5Z8J4_9HYPO</name>
<sequence length="393" mass="43537">MPSLSLSEMASPQPTSLRGATPVIILFTLTVVGIFALLAFPISNGLFNALLLQASQRKIGAESSPYDTTLTGWNWLDALLDGFTVFFYDLVDGSRADMSLLMIPFSGSAVGIWILGMIESRRNGNKDRIPAFFTTMASLGQILGLGIVSPLFYGLSLNERNSSWRGSDYDVAPEVFYTTPVSIVIGMALPWALAALPAPSVLSINQKVNMVRLWEIFPITTYLAQRGLDPLARRFLGSTRQAGGRGNGAMHRVYGIGLLWSTATYWYFMSMVFSASVLPFIFRPEIAEAWSLRHMCQLRNPFALGSPLPSVSQGQLWFVQWDFWLISVACFVWALAVRLELLEDSARHLKATWKIMVGGLMSALILGPVGAAVVLIWRRDTLVHENNHRRKIV</sequence>
<feature type="transmembrane region" description="Helical" evidence="1">
    <location>
        <begin position="20"/>
        <end position="42"/>
    </location>
</feature>